<dbReference type="AlphaFoldDB" id="A0A3E0MAQ6"/>
<reference evidence="10 11" key="1">
    <citation type="submission" date="2017-08" db="EMBL/GenBank/DDBJ databases">
        <title>Functional genomic and metabolic studies of the symbiotic interactions of six Microcystis-dominated communities.</title>
        <authorList>
            <person name="Li Q."/>
            <person name="Lin F."/>
        </authorList>
    </citation>
    <scope>NUCLEOTIDE SEQUENCE [LARGE SCALE GENOMIC DNA]</scope>
    <source>
        <strain evidence="10">DA14</strain>
    </source>
</reference>
<dbReference type="PIRSF" id="PIRSF000077">
    <property type="entry name" value="Thioredoxin"/>
    <property type="match status" value="1"/>
</dbReference>
<evidence type="ECO:0000256" key="1">
    <source>
        <dbReference type="ARBA" id="ARBA00008987"/>
    </source>
</evidence>
<comment type="caution">
    <text evidence="10">The sequence shown here is derived from an EMBL/GenBank/DDBJ whole genome shotgun (WGS) entry which is preliminary data.</text>
</comment>
<dbReference type="GO" id="GO:0005737">
    <property type="term" value="C:cytoplasm"/>
    <property type="evidence" value="ECO:0007669"/>
    <property type="project" value="TreeGrafter"/>
</dbReference>
<dbReference type="Pfam" id="PF00085">
    <property type="entry name" value="Thioredoxin"/>
    <property type="match status" value="1"/>
</dbReference>
<dbReference type="PROSITE" id="PS51352">
    <property type="entry name" value="THIOREDOXIN_2"/>
    <property type="match status" value="1"/>
</dbReference>
<dbReference type="InterPro" id="IPR013766">
    <property type="entry name" value="Thioredoxin_domain"/>
</dbReference>
<comment type="similarity">
    <text evidence="1 7">Belongs to the thioredoxin family.</text>
</comment>
<dbReference type="EMBL" id="QQWE01000004">
    <property type="protein sequence ID" value="REJ56835.1"/>
    <property type="molecule type" value="Genomic_DNA"/>
</dbReference>
<sequence>MTDKTFAEEVLESNTFVLVEFYVPWCSHCRMVAPVVDEIAEQYAGRVKVVKVNADENPQTVSQYNIRSVPTLMLFKKGQKIDQIIGAVPKATLVDFIEKHLGSK</sequence>
<dbReference type="InterPro" id="IPR036249">
    <property type="entry name" value="Thioredoxin-like_sf"/>
</dbReference>
<dbReference type="GO" id="GO:0015035">
    <property type="term" value="F:protein-disulfide reductase activity"/>
    <property type="evidence" value="ECO:0007669"/>
    <property type="project" value="UniProtKB-UniRule"/>
</dbReference>
<dbReference type="PANTHER" id="PTHR45663:SF11">
    <property type="entry name" value="GEO12009P1"/>
    <property type="match status" value="1"/>
</dbReference>
<protein>
    <recommendedName>
        <fullName evidence="6 7">Thioredoxin</fullName>
    </recommendedName>
</protein>
<dbReference type="Proteomes" id="UP000256301">
    <property type="component" value="Unassembled WGS sequence"/>
</dbReference>
<evidence type="ECO:0000256" key="5">
    <source>
        <dbReference type="ARBA" id="ARBA00023284"/>
    </source>
</evidence>
<dbReference type="Gene3D" id="3.40.30.10">
    <property type="entry name" value="Glutaredoxin"/>
    <property type="match status" value="1"/>
</dbReference>
<dbReference type="InterPro" id="IPR005746">
    <property type="entry name" value="Thioredoxin"/>
</dbReference>
<keyword evidence="4 8" id="KW-1015">Disulfide bond</keyword>
<name>A0A3E0MAQ6_MICAE</name>
<evidence type="ECO:0000256" key="4">
    <source>
        <dbReference type="ARBA" id="ARBA00023157"/>
    </source>
</evidence>
<keyword evidence="5 8" id="KW-0676">Redox-active center</keyword>
<accession>A0A3E0MAQ6</accession>
<evidence type="ECO:0000256" key="8">
    <source>
        <dbReference type="PIRSR" id="PIRSR000077-4"/>
    </source>
</evidence>
<keyword evidence="2" id="KW-0813">Transport</keyword>
<dbReference type="FunFam" id="3.40.30.10:FF:000001">
    <property type="entry name" value="Thioredoxin"/>
    <property type="match status" value="1"/>
</dbReference>
<evidence type="ECO:0000259" key="9">
    <source>
        <dbReference type="PROSITE" id="PS51352"/>
    </source>
</evidence>
<dbReference type="CDD" id="cd02947">
    <property type="entry name" value="TRX_family"/>
    <property type="match status" value="1"/>
</dbReference>
<evidence type="ECO:0000313" key="11">
    <source>
        <dbReference type="Proteomes" id="UP000256301"/>
    </source>
</evidence>
<evidence type="ECO:0000256" key="7">
    <source>
        <dbReference type="PIRNR" id="PIRNR000077"/>
    </source>
</evidence>
<proteinExistence type="inferred from homology"/>
<evidence type="ECO:0000256" key="6">
    <source>
        <dbReference type="NCBIfam" id="TIGR01068"/>
    </source>
</evidence>
<dbReference type="PRINTS" id="PR00421">
    <property type="entry name" value="THIOREDOXIN"/>
</dbReference>
<evidence type="ECO:0000313" key="10">
    <source>
        <dbReference type="EMBL" id="REJ56835.1"/>
    </source>
</evidence>
<evidence type="ECO:0000256" key="2">
    <source>
        <dbReference type="ARBA" id="ARBA00022448"/>
    </source>
</evidence>
<feature type="domain" description="Thioredoxin" evidence="9">
    <location>
        <begin position="1"/>
        <end position="102"/>
    </location>
</feature>
<keyword evidence="3" id="KW-0249">Electron transport</keyword>
<gene>
    <name evidence="10" type="primary">trxA</name>
    <name evidence="10" type="ORF">DWQ56_13800</name>
</gene>
<dbReference type="SUPFAM" id="SSF52833">
    <property type="entry name" value="Thioredoxin-like"/>
    <property type="match status" value="1"/>
</dbReference>
<feature type="disulfide bond" description="Redox-active" evidence="8">
    <location>
        <begin position="26"/>
        <end position="29"/>
    </location>
</feature>
<dbReference type="PANTHER" id="PTHR45663">
    <property type="entry name" value="GEO12009P1"/>
    <property type="match status" value="1"/>
</dbReference>
<organism evidence="10 11">
    <name type="scientific">Microcystis aeruginosa DA14</name>
    <dbReference type="NCBI Taxonomy" id="1987506"/>
    <lineage>
        <taxon>Bacteria</taxon>
        <taxon>Bacillati</taxon>
        <taxon>Cyanobacteriota</taxon>
        <taxon>Cyanophyceae</taxon>
        <taxon>Oscillatoriophycideae</taxon>
        <taxon>Chroococcales</taxon>
        <taxon>Microcystaceae</taxon>
        <taxon>Microcystis</taxon>
    </lineage>
</organism>
<evidence type="ECO:0000256" key="3">
    <source>
        <dbReference type="ARBA" id="ARBA00022982"/>
    </source>
</evidence>
<dbReference type="NCBIfam" id="TIGR01068">
    <property type="entry name" value="thioredoxin"/>
    <property type="match status" value="1"/>
</dbReference>